<dbReference type="PANTHER" id="PTHR13355:SF24">
    <property type="entry name" value="GLUCOSAMINE 6-PHOSPHATE N-ACETYLTRANSFERASE"/>
    <property type="match status" value="1"/>
</dbReference>
<evidence type="ECO:0000256" key="4">
    <source>
        <dbReference type="ARBA" id="ARBA00022679"/>
    </source>
</evidence>
<evidence type="ECO:0000256" key="5">
    <source>
        <dbReference type="ARBA" id="ARBA00023315"/>
    </source>
</evidence>
<feature type="domain" description="N-acetyltransferase" evidence="9">
    <location>
        <begin position="20"/>
        <end position="180"/>
    </location>
</feature>
<evidence type="ECO:0000256" key="7">
    <source>
        <dbReference type="ARBA" id="ARBA00030832"/>
    </source>
</evidence>
<dbReference type="Gene3D" id="3.40.630.30">
    <property type="match status" value="2"/>
</dbReference>
<evidence type="ECO:0000256" key="2">
    <source>
        <dbReference type="ARBA" id="ARBA00006048"/>
    </source>
</evidence>
<sequence length="350" mass="40076">MVSLFDERLLPSNVPIPDGYRLRALRNDDYCEKNKYEYLELLKQLTSVGFINQLVFRKRFDAMKNAQSYYIVVLEQLGSPKIVGAATLLIEFKYIHEAGTRGRVEDVVVDEKIRGKKFGALLNQVLVEMAQTIGVYKLSLECKTELITFYNKFGYNKTLHFLDQRFDESSAPVHWPKPRGNALFIEDLLPSSDSNLPAGIRIRSLHSDDMDEYLKLLEQLISVGYVSKTDFEKRFATMKTADSYFIVVLEDLSTSKIVGAATLVVEFKYIHECGLRGRVEDVVVDESMRGKKLGVLLNSILVEMAKNLGVYKLSLECKTDLIPFYTKFGYKENIHFMVQRFDEATPVIQL</sequence>
<feature type="domain" description="N-acetyltransferase" evidence="9">
    <location>
        <begin position="200"/>
        <end position="350"/>
    </location>
</feature>
<dbReference type="Proteomes" id="UP000483820">
    <property type="component" value="Chromosome I"/>
</dbReference>
<dbReference type="RefSeq" id="XP_053590874.1">
    <property type="nucleotide sequence ID" value="XM_053722229.1"/>
</dbReference>
<dbReference type="Pfam" id="PF00583">
    <property type="entry name" value="Acetyltransf_1"/>
    <property type="match status" value="2"/>
</dbReference>
<proteinExistence type="inferred from homology"/>
<reference evidence="10 11" key="1">
    <citation type="submission" date="2019-12" db="EMBL/GenBank/DDBJ databases">
        <title>Chromosome-level assembly of the Caenorhabditis remanei genome.</title>
        <authorList>
            <person name="Teterina A.A."/>
            <person name="Willis J.H."/>
            <person name="Phillips P.C."/>
        </authorList>
    </citation>
    <scope>NUCLEOTIDE SEQUENCE [LARGE SCALE GENOMIC DNA]</scope>
    <source>
        <strain evidence="10 11">PX506</strain>
        <tissue evidence="10">Whole organism</tissue>
    </source>
</reference>
<dbReference type="InterPro" id="IPR039143">
    <property type="entry name" value="GNPNAT1-like"/>
</dbReference>
<keyword evidence="4" id="KW-0808">Transferase</keyword>
<dbReference type="GeneID" id="9815323"/>
<dbReference type="CDD" id="cd04301">
    <property type="entry name" value="NAT_SF"/>
    <property type="match status" value="2"/>
</dbReference>
<name>A0A6A5HPI4_CAERE</name>
<dbReference type="CTD" id="9815323"/>
<evidence type="ECO:0000256" key="8">
    <source>
        <dbReference type="ARBA" id="ARBA00048964"/>
    </source>
</evidence>
<dbReference type="EC" id="2.3.1.4" evidence="3"/>
<accession>A0A6A5HPI4</accession>
<dbReference type="PANTHER" id="PTHR13355">
    <property type="entry name" value="GLUCOSAMINE 6-PHOSPHATE N-ACETYLTRANSFERASE"/>
    <property type="match status" value="1"/>
</dbReference>
<evidence type="ECO:0000313" key="10">
    <source>
        <dbReference type="EMBL" id="KAF1768217.1"/>
    </source>
</evidence>
<evidence type="ECO:0000256" key="6">
    <source>
        <dbReference type="ARBA" id="ARBA00030011"/>
    </source>
</evidence>
<organism evidence="10 11">
    <name type="scientific">Caenorhabditis remanei</name>
    <name type="common">Caenorhabditis vulgaris</name>
    <dbReference type="NCBI Taxonomy" id="31234"/>
    <lineage>
        <taxon>Eukaryota</taxon>
        <taxon>Metazoa</taxon>
        <taxon>Ecdysozoa</taxon>
        <taxon>Nematoda</taxon>
        <taxon>Chromadorea</taxon>
        <taxon>Rhabditida</taxon>
        <taxon>Rhabditina</taxon>
        <taxon>Rhabditomorpha</taxon>
        <taxon>Rhabditoidea</taxon>
        <taxon>Rhabditidae</taxon>
        <taxon>Peloderinae</taxon>
        <taxon>Caenorhabditis</taxon>
    </lineage>
</organism>
<gene>
    <name evidence="10" type="ORF">GCK72_000029</name>
</gene>
<evidence type="ECO:0000256" key="1">
    <source>
        <dbReference type="ARBA" id="ARBA00004832"/>
    </source>
</evidence>
<dbReference type="PROSITE" id="PS51186">
    <property type="entry name" value="GNAT"/>
    <property type="match status" value="2"/>
</dbReference>
<dbReference type="FunFam" id="3.40.630.30:FF:000043">
    <property type="entry name" value="Glucosamine 6-phosphate N-acetyltransferase"/>
    <property type="match status" value="2"/>
</dbReference>
<dbReference type="KEGG" id="crq:GCK72_000029"/>
<dbReference type="InterPro" id="IPR000182">
    <property type="entry name" value="GNAT_dom"/>
</dbReference>
<dbReference type="GO" id="GO:0006048">
    <property type="term" value="P:UDP-N-acetylglucosamine biosynthetic process"/>
    <property type="evidence" value="ECO:0007669"/>
    <property type="project" value="UniProtKB-UniPathway"/>
</dbReference>
<dbReference type="AlphaFoldDB" id="A0A6A5HPI4"/>
<dbReference type="GO" id="GO:0004343">
    <property type="term" value="F:glucosamine 6-phosphate N-acetyltransferase activity"/>
    <property type="evidence" value="ECO:0007669"/>
    <property type="project" value="UniProtKB-EC"/>
</dbReference>
<protein>
    <recommendedName>
        <fullName evidence="3">glucosamine-phosphate N-acetyltransferase</fullName>
        <ecNumber evidence="3">2.3.1.4</ecNumber>
    </recommendedName>
    <alternativeName>
        <fullName evidence="6">Phosphoglucosamine acetylase</fullName>
    </alternativeName>
    <alternativeName>
        <fullName evidence="7">Phosphoglucosamine transacetylase</fullName>
    </alternativeName>
</protein>
<dbReference type="InterPro" id="IPR016181">
    <property type="entry name" value="Acyl_CoA_acyltransferase"/>
</dbReference>
<dbReference type="UniPathway" id="UPA00113">
    <property type="reaction ID" value="UER00529"/>
</dbReference>
<dbReference type="SUPFAM" id="SSF55729">
    <property type="entry name" value="Acyl-CoA N-acyltransferases (Nat)"/>
    <property type="match status" value="2"/>
</dbReference>
<evidence type="ECO:0000313" key="11">
    <source>
        <dbReference type="Proteomes" id="UP000483820"/>
    </source>
</evidence>
<keyword evidence="5" id="KW-0012">Acyltransferase</keyword>
<comment type="catalytic activity">
    <reaction evidence="8">
        <text>D-glucosamine 6-phosphate + acetyl-CoA = N-acetyl-D-glucosamine 6-phosphate + CoA + H(+)</text>
        <dbReference type="Rhea" id="RHEA:10292"/>
        <dbReference type="ChEBI" id="CHEBI:15378"/>
        <dbReference type="ChEBI" id="CHEBI:57287"/>
        <dbReference type="ChEBI" id="CHEBI:57288"/>
        <dbReference type="ChEBI" id="CHEBI:57513"/>
        <dbReference type="ChEBI" id="CHEBI:58725"/>
        <dbReference type="EC" id="2.3.1.4"/>
    </reaction>
</comment>
<comment type="pathway">
    <text evidence="1">Nucleotide-sugar biosynthesis; UDP-N-acetyl-alpha-D-glucosamine biosynthesis; N-acetyl-alpha-D-glucosamine 1-phosphate from alpha-D-glucosamine 6-phosphate (route I): step 1/2.</text>
</comment>
<dbReference type="EMBL" id="WUAV01000001">
    <property type="protein sequence ID" value="KAF1768217.1"/>
    <property type="molecule type" value="Genomic_DNA"/>
</dbReference>
<comment type="caution">
    <text evidence="10">The sequence shown here is derived from an EMBL/GenBank/DDBJ whole genome shotgun (WGS) entry which is preliminary data.</text>
</comment>
<evidence type="ECO:0000259" key="9">
    <source>
        <dbReference type="PROSITE" id="PS51186"/>
    </source>
</evidence>
<evidence type="ECO:0000256" key="3">
    <source>
        <dbReference type="ARBA" id="ARBA00012703"/>
    </source>
</evidence>
<comment type="similarity">
    <text evidence="2">Belongs to the acetyltransferase family. GNA1 subfamily.</text>
</comment>